<dbReference type="GeneID" id="5026210"/>
<organism evidence="1 2">
    <name type="scientific">Paramecium tetraurelia</name>
    <dbReference type="NCBI Taxonomy" id="5888"/>
    <lineage>
        <taxon>Eukaryota</taxon>
        <taxon>Sar</taxon>
        <taxon>Alveolata</taxon>
        <taxon>Ciliophora</taxon>
        <taxon>Intramacronucleata</taxon>
        <taxon>Oligohymenophorea</taxon>
        <taxon>Peniculida</taxon>
        <taxon>Parameciidae</taxon>
        <taxon>Paramecium</taxon>
    </lineage>
</organism>
<dbReference type="InParanoid" id="A0CQG1"/>
<reference evidence="1 2" key="1">
    <citation type="journal article" date="2006" name="Nature">
        <title>Global trends of whole-genome duplications revealed by the ciliate Paramecium tetraurelia.</title>
        <authorList>
            <consortium name="Genoscope"/>
            <person name="Aury J.-M."/>
            <person name="Jaillon O."/>
            <person name="Duret L."/>
            <person name="Noel B."/>
            <person name="Jubin C."/>
            <person name="Porcel B.M."/>
            <person name="Segurens B."/>
            <person name="Daubin V."/>
            <person name="Anthouard V."/>
            <person name="Aiach N."/>
            <person name="Arnaiz O."/>
            <person name="Billaut A."/>
            <person name="Beisson J."/>
            <person name="Blanc I."/>
            <person name="Bouhouche K."/>
            <person name="Camara F."/>
            <person name="Duharcourt S."/>
            <person name="Guigo R."/>
            <person name="Gogendeau D."/>
            <person name="Katinka M."/>
            <person name="Keller A.-M."/>
            <person name="Kissmehl R."/>
            <person name="Klotz C."/>
            <person name="Koll F."/>
            <person name="Le Moue A."/>
            <person name="Lepere C."/>
            <person name="Malinsky S."/>
            <person name="Nowacki M."/>
            <person name="Nowak J.K."/>
            <person name="Plattner H."/>
            <person name="Poulain J."/>
            <person name="Ruiz F."/>
            <person name="Serrano V."/>
            <person name="Zagulski M."/>
            <person name="Dessen P."/>
            <person name="Betermier M."/>
            <person name="Weissenbach J."/>
            <person name="Scarpelli C."/>
            <person name="Schachter V."/>
            <person name="Sperling L."/>
            <person name="Meyer E."/>
            <person name="Cohen J."/>
            <person name="Wincker P."/>
        </authorList>
    </citation>
    <scope>NUCLEOTIDE SEQUENCE [LARGE SCALE GENOMIC DNA]</scope>
    <source>
        <strain evidence="1 2">Stock d4-2</strain>
    </source>
</reference>
<evidence type="ECO:0000313" key="1">
    <source>
        <dbReference type="EMBL" id="CAK73028.1"/>
    </source>
</evidence>
<gene>
    <name evidence="1" type="ORF">GSPATT00009376001</name>
</gene>
<dbReference type="RefSeq" id="XP_001440425.1">
    <property type="nucleotide sequence ID" value="XM_001440388.1"/>
</dbReference>
<proteinExistence type="predicted"/>
<dbReference type="HOGENOM" id="CLU_2872449_0_0_1"/>
<name>A0CQG1_PARTE</name>
<accession>A0CQG1</accession>
<dbReference type="KEGG" id="ptm:GSPATT00009376001"/>
<keyword evidence="2" id="KW-1185">Reference proteome</keyword>
<evidence type="ECO:0000313" key="2">
    <source>
        <dbReference type="Proteomes" id="UP000000600"/>
    </source>
</evidence>
<dbReference type="EMBL" id="CT868141">
    <property type="protein sequence ID" value="CAK73028.1"/>
    <property type="molecule type" value="Genomic_DNA"/>
</dbReference>
<sequence length="64" mass="7514">MNSEEQFEERLLNGQNVHTVSERLIQVPKYKSSYDVGSLELEFDFARKQKLVAKKNNSVLRSER</sequence>
<dbReference type="AlphaFoldDB" id="A0CQG1"/>
<dbReference type="Proteomes" id="UP000000600">
    <property type="component" value="Unassembled WGS sequence"/>
</dbReference>
<protein>
    <submittedName>
        <fullName evidence="1">Uncharacterized protein</fullName>
    </submittedName>
</protein>